<proteinExistence type="predicted"/>
<feature type="signal peptide" evidence="2">
    <location>
        <begin position="1"/>
        <end position="20"/>
    </location>
</feature>
<dbReference type="Pfam" id="PF13668">
    <property type="entry name" value="Ferritin_2"/>
    <property type="match status" value="1"/>
</dbReference>
<evidence type="ECO:0000313" key="3">
    <source>
        <dbReference type="EMBL" id="TFK56199.1"/>
    </source>
</evidence>
<dbReference type="Proteomes" id="UP000305948">
    <property type="component" value="Unassembled WGS sequence"/>
</dbReference>
<evidence type="ECO:0000256" key="1">
    <source>
        <dbReference type="SAM" id="MobiDB-lite"/>
    </source>
</evidence>
<feature type="compositionally biased region" description="Polar residues" evidence="1">
    <location>
        <begin position="417"/>
        <end position="428"/>
    </location>
</feature>
<dbReference type="InterPro" id="IPR012347">
    <property type="entry name" value="Ferritin-like"/>
</dbReference>
<evidence type="ECO:0000313" key="4">
    <source>
        <dbReference type="Proteomes" id="UP000305948"/>
    </source>
</evidence>
<feature type="region of interest" description="Disordered" evidence="1">
    <location>
        <begin position="311"/>
        <end position="337"/>
    </location>
</feature>
<dbReference type="InterPro" id="IPR009078">
    <property type="entry name" value="Ferritin-like_SF"/>
</dbReference>
<dbReference type="CDD" id="cd00657">
    <property type="entry name" value="Ferritin_like"/>
    <property type="match status" value="1"/>
</dbReference>
<organism evidence="3 4">
    <name type="scientific">Heliocybe sulcata</name>
    <dbReference type="NCBI Taxonomy" id="5364"/>
    <lineage>
        <taxon>Eukaryota</taxon>
        <taxon>Fungi</taxon>
        <taxon>Dikarya</taxon>
        <taxon>Basidiomycota</taxon>
        <taxon>Agaricomycotina</taxon>
        <taxon>Agaricomycetes</taxon>
        <taxon>Gloeophyllales</taxon>
        <taxon>Gloeophyllaceae</taxon>
        <taxon>Heliocybe</taxon>
    </lineage>
</organism>
<reference evidence="3 4" key="1">
    <citation type="journal article" date="2019" name="Nat. Ecol. Evol.">
        <title>Megaphylogeny resolves global patterns of mushroom evolution.</title>
        <authorList>
            <person name="Varga T."/>
            <person name="Krizsan K."/>
            <person name="Foldi C."/>
            <person name="Dima B."/>
            <person name="Sanchez-Garcia M."/>
            <person name="Sanchez-Ramirez S."/>
            <person name="Szollosi G.J."/>
            <person name="Szarkandi J.G."/>
            <person name="Papp V."/>
            <person name="Albert L."/>
            <person name="Andreopoulos W."/>
            <person name="Angelini C."/>
            <person name="Antonin V."/>
            <person name="Barry K.W."/>
            <person name="Bougher N.L."/>
            <person name="Buchanan P."/>
            <person name="Buyck B."/>
            <person name="Bense V."/>
            <person name="Catcheside P."/>
            <person name="Chovatia M."/>
            <person name="Cooper J."/>
            <person name="Damon W."/>
            <person name="Desjardin D."/>
            <person name="Finy P."/>
            <person name="Geml J."/>
            <person name="Haridas S."/>
            <person name="Hughes K."/>
            <person name="Justo A."/>
            <person name="Karasinski D."/>
            <person name="Kautmanova I."/>
            <person name="Kiss B."/>
            <person name="Kocsube S."/>
            <person name="Kotiranta H."/>
            <person name="LaButti K.M."/>
            <person name="Lechner B.E."/>
            <person name="Liimatainen K."/>
            <person name="Lipzen A."/>
            <person name="Lukacs Z."/>
            <person name="Mihaltcheva S."/>
            <person name="Morgado L.N."/>
            <person name="Niskanen T."/>
            <person name="Noordeloos M.E."/>
            <person name="Ohm R.A."/>
            <person name="Ortiz-Santana B."/>
            <person name="Ovrebo C."/>
            <person name="Racz N."/>
            <person name="Riley R."/>
            <person name="Savchenko A."/>
            <person name="Shiryaev A."/>
            <person name="Soop K."/>
            <person name="Spirin V."/>
            <person name="Szebenyi C."/>
            <person name="Tomsovsky M."/>
            <person name="Tulloss R.E."/>
            <person name="Uehling J."/>
            <person name="Grigoriev I.V."/>
            <person name="Vagvolgyi C."/>
            <person name="Papp T."/>
            <person name="Martin F.M."/>
            <person name="Miettinen O."/>
            <person name="Hibbett D.S."/>
            <person name="Nagy L.G."/>
        </authorList>
    </citation>
    <scope>NUCLEOTIDE SEQUENCE [LARGE SCALE GENOMIC DNA]</scope>
    <source>
        <strain evidence="3 4">OMC1185</strain>
    </source>
</reference>
<feature type="compositionally biased region" description="Low complexity" evidence="1">
    <location>
        <begin position="312"/>
        <end position="337"/>
    </location>
</feature>
<dbReference type="SUPFAM" id="SSF47240">
    <property type="entry name" value="Ferritin-like"/>
    <property type="match status" value="1"/>
</dbReference>
<feature type="chain" id="PRO_5022746524" description="Ferritin-like domain-containing protein" evidence="2">
    <location>
        <begin position="21"/>
        <end position="442"/>
    </location>
</feature>
<keyword evidence="2" id="KW-0732">Signal</keyword>
<gene>
    <name evidence="3" type="ORF">OE88DRAFT_719953</name>
</gene>
<evidence type="ECO:0000256" key="2">
    <source>
        <dbReference type="SAM" id="SignalP"/>
    </source>
</evidence>
<sequence>MRFASSVSILALVAPALVSAVPLRLTRRAASAADTLVLQFADVLEQLETQFYTQALAKFQESDFTTAGFSAAQVPIQQFSTIVTDEKTHATTLEKSLSDLGASPISNCKFDFSSALTDVKTMAATARVVENVGVAAYLGAAHLVDDGTLLTAAASILTVEARHQSILNVLSGSGTAIPNAFDLALSPSEVLAIAGPFISGCDVGVSANPPLTITNTGAVTTGTSLTFKSDAIPSDTSKLSCQMLTGDMSFSVTLPFSQCTVPSGINGPVAIYITNDTQPLLANVVERATVNVVAGPQMAFIDTDPQMLGSLATSGSSSSSSSSSGSSGSASSSSGSSSTAAAAASATSGTSTTTISPADASSLMSSASAQATATGAAAAAAAAPTGNAGAAAAAASQASAVSAAAAQSTVAAAVVQDSTPGGRNSYTGPSPDGHMTVNGFAS</sequence>
<dbReference type="STRING" id="5364.A0A5C3NE59"/>
<protein>
    <recommendedName>
        <fullName evidence="5">Ferritin-like domain-containing protein</fullName>
    </recommendedName>
</protein>
<evidence type="ECO:0008006" key="5">
    <source>
        <dbReference type="Google" id="ProtNLM"/>
    </source>
</evidence>
<accession>A0A5C3NE59</accession>
<dbReference type="EMBL" id="ML213504">
    <property type="protein sequence ID" value="TFK56199.1"/>
    <property type="molecule type" value="Genomic_DNA"/>
</dbReference>
<dbReference type="OrthoDB" id="1001765at2759"/>
<name>A0A5C3NE59_9AGAM</name>
<keyword evidence="4" id="KW-1185">Reference proteome</keyword>
<dbReference type="Gene3D" id="1.20.1260.10">
    <property type="match status" value="1"/>
</dbReference>
<feature type="region of interest" description="Disordered" evidence="1">
    <location>
        <begin position="413"/>
        <end position="442"/>
    </location>
</feature>
<dbReference type="AlphaFoldDB" id="A0A5C3NE59"/>